<dbReference type="Gene3D" id="1.25.40.10">
    <property type="entry name" value="Tetratricopeptide repeat domain"/>
    <property type="match status" value="1"/>
</dbReference>
<dbReference type="Proteomes" id="UP000192418">
    <property type="component" value="Unassembled WGS sequence"/>
</dbReference>
<dbReference type="AlphaFoldDB" id="A0A1W2BRM3"/>
<gene>
    <name evidence="2" type="ORF">SAMN02746065_10971</name>
</gene>
<dbReference type="SUPFAM" id="SSF48452">
    <property type="entry name" value="TPR-like"/>
    <property type="match status" value="2"/>
</dbReference>
<dbReference type="EMBL" id="FWXY01000009">
    <property type="protein sequence ID" value="SMC75539.1"/>
    <property type="molecule type" value="Genomic_DNA"/>
</dbReference>
<dbReference type="SMART" id="SM00028">
    <property type="entry name" value="TPR"/>
    <property type="match status" value="4"/>
</dbReference>
<feature type="region of interest" description="Disordered" evidence="1">
    <location>
        <begin position="116"/>
        <end position="139"/>
    </location>
</feature>
<evidence type="ECO:0000256" key="1">
    <source>
        <dbReference type="SAM" id="MobiDB-lite"/>
    </source>
</evidence>
<evidence type="ECO:0000313" key="2">
    <source>
        <dbReference type="EMBL" id="SMC75539.1"/>
    </source>
</evidence>
<dbReference type="STRING" id="1121400.SAMN02746065_10971"/>
<dbReference type="Pfam" id="PF13432">
    <property type="entry name" value="TPR_16"/>
    <property type="match status" value="1"/>
</dbReference>
<reference evidence="2 3" key="1">
    <citation type="submission" date="2017-04" db="EMBL/GenBank/DDBJ databases">
        <authorList>
            <person name="Afonso C.L."/>
            <person name="Miller P.J."/>
            <person name="Scott M.A."/>
            <person name="Spackman E."/>
            <person name="Goraichik I."/>
            <person name="Dimitrov K.M."/>
            <person name="Suarez D.L."/>
            <person name="Swayne D.E."/>
        </authorList>
    </citation>
    <scope>NUCLEOTIDE SEQUENCE [LARGE SCALE GENOMIC DNA]</scope>
    <source>
        <strain evidence="2 3">DSM 3385</strain>
    </source>
</reference>
<keyword evidence="3" id="KW-1185">Reference proteome</keyword>
<feature type="compositionally biased region" description="Basic and acidic residues" evidence="1">
    <location>
        <begin position="117"/>
        <end position="133"/>
    </location>
</feature>
<evidence type="ECO:0000313" key="3">
    <source>
        <dbReference type="Proteomes" id="UP000192418"/>
    </source>
</evidence>
<dbReference type="InterPro" id="IPR011990">
    <property type="entry name" value="TPR-like_helical_dom_sf"/>
</dbReference>
<accession>A0A1W2BRM3</accession>
<sequence>MGFFSFLSGKTPEALMENGDLLFDRGQFGLAKIDYEKARDRHGKKPARARDFLENLDSKVARCCDALARQHLNKGHELMESGCHREAGEILSLALELTASPGLVQDIETALNVCRSSSREPEHGAVDEKRADPDTQPGVAQLPDEELDSQEALETFEVILSTLSQDEQAAYGEYGDAFVQGVVALNAGDFQGALTALEQAVEENASTENYIALELGTALLNLGDLHRAEALLMGFLAWCPGSVRGYYVLCEVLWMQKAFDRAHRVLDACPDSMTHWVPMVLLKGETWCLEGELKKAETLYREALDQNGMDDSILRALAAVYETRGYPDKAFQLYSGLMASCSGCGRAPDTELKQKFAHAGVASGIMTLQIIDIYLDLVMEDPDNRALYYENVSAVYEHLGNSEEARRFKAFALELQEK</sequence>
<name>A0A1W2BRM3_9BACT</name>
<dbReference type="OrthoDB" id="5418342at2"/>
<dbReference type="RefSeq" id="WP_084068870.1">
    <property type="nucleotide sequence ID" value="NZ_FWXY01000009.1"/>
</dbReference>
<dbReference type="InterPro" id="IPR019734">
    <property type="entry name" value="TPR_rpt"/>
</dbReference>
<proteinExistence type="predicted"/>
<organism evidence="2 3">
    <name type="scientific">Desulfocicer vacuolatum DSM 3385</name>
    <dbReference type="NCBI Taxonomy" id="1121400"/>
    <lineage>
        <taxon>Bacteria</taxon>
        <taxon>Pseudomonadati</taxon>
        <taxon>Thermodesulfobacteriota</taxon>
        <taxon>Desulfobacteria</taxon>
        <taxon>Desulfobacterales</taxon>
        <taxon>Desulfobacteraceae</taxon>
        <taxon>Desulfocicer</taxon>
    </lineage>
</organism>
<protein>
    <submittedName>
        <fullName evidence="2">Tetratricopeptide repeat-containing protein</fullName>
    </submittedName>
</protein>